<name>A0ACC3C2J0_PYRYE</name>
<evidence type="ECO:0000313" key="2">
    <source>
        <dbReference type="Proteomes" id="UP000798662"/>
    </source>
</evidence>
<gene>
    <name evidence="1" type="ORF">I4F81_006888</name>
</gene>
<dbReference type="Proteomes" id="UP000798662">
    <property type="component" value="Chromosome 2"/>
</dbReference>
<protein>
    <submittedName>
        <fullName evidence="1">Uncharacterized protein</fullName>
    </submittedName>
</protein>
<evidence type="ECO:0000313" key="1">
    <source>
        <dbReference type="EMBL" id="KAK1864340.1"/>
    </source>
</evidence>
<sequence length="289" mass="30537">MVRASTSTSRSFNSQFLTLPVALRGHEDVYLPLDASGPYAAAVAAGLFPAMRALLVDEAATVGDRYASGNPLQAVSVAHHCLGLFRGGRRATGPEARGFGAADGSRAGAYFRHHPDAWGGWVAAAGALAVTALTRPVTSQLVLHAVTHRAARDVWSVTTLMLARPDCARAVLYGGPEPEEEAARTRLVRSRMTATVAQLTSFLVVAAAASDEEDPGSVLDGFMNQTAAQLVDWVSVLVGPAVDMRAMLRLRGHRRVLYERVAVPLGVALNRKGSTLTSAEARVAMQGRA</sequence>
<organism evidence="1 2">
    <name type="scientific">Pyropia yezoensis</name>
    <name type="common">Susabi-nori</name>
    <name type="synonym">Porphyra yezoensis</name>
    <dbReference type="NCBI Taxonomy" id="2788"/>
    <lineage>
        <taxon>Eukaryota</taxon>
        <taxon>Rhodophyta</taxon>
        <taxon>Bangiophyceae</taxon>
        <taxon>Bangiales</taxon>
        <taxon>Bangiaceae</taxon>
        <taxon>Pyropia</taxon>
    </lineage>
</organism>
<reference evidence="1" key="1">
    <citation type="submission" date="2019-11" db="EMBL/GenBank/DDBJ databases">
        <title>Nori genome reveals adaptations in red seaweeds to the harsh intertidal environment.</title>
        <authorList>
            <person name="Wang D."/>
            <person name="Mao Y."/>
        </authorList>
    </citation>
    <scope>NUCLEOTIDE SEQUENCE</scope>
    <source>
        <tissue evidence="1">Gametophyte</tissue>
    </source>
</reference>
<proteinExistence type="predicted"/>
<accession>A0ACC3C2J0</accession>
<comment type="caution">
    <text evidence="1">The sequence shown here is derived from an EMBL/GenBank/DDBJ whole genome shotgun (WGS) entry which is preliminary data.</text>
</comment>
<dbReference type="EMBL" id="CM020619">
    <property type="protein sequence ID" value="KAK1864340.1"/>
    <property type="molecule type" value="Genomic_DNA"/>
</dbReference>
<keyword evidence="2" id="KW-1185">Reference proteome</keyword>